<keyword evidence="3 11" id="KW-0812">Transmembrane</keyword>
<evidence type="ECO:0000256" key="12">
    <source>
        <dbReference type="SAM" id="Phobius"/>
    </source>
</evidence>
<evidence type="ECO:0000256" key="2">
    <source>
        <dbReference type="ARBA" id="ARBA00022475"/>
    </source>
</evidence>
<evidence type="ECO:0000313" key="14">
    <source>
        <dbReference type="Proteomes" id="UP000515152"/>
    </source>
</evidence>
<evidence type="ECO:0000256" key="11">
    <source>
        <dbReference type="RuleBase" id="RU000688"/>
    </source>
</evidence>
<dbReference type="Proteomes" id="UP000515152">
    <property type="component" value="Chromosome 15"/>
</dbReference>
<dbReference type="InterPro" id="IPR009132">
    <property type="entry name" value="TAAR_fam"/>
</dbReference>
<evidence type="ECO:0000256" key="1">
    <source>
        <dbReference type="ARBA" id="ARBA00004651"/>
    </source>
</evidence>
<keyword evidence="7" id="KW-1015">Disulfide bond</keyword>
<dbReference type="OrthoDB" id="5959645at2759"/>
<evidence type="ECO:0000256" key="6">
    <source>
        <dbReference type="ARBA" id="ARBA00023136"/>
    </source>
</evidence>
<dbReference type="PRINTS" id="PR01830">
    <property type="entry name" value="TRACEAMINER"/>
</dbReference>
<dbReference type="PRINTS" id="PR00237">
    <property type="entry name" value="GPCRRHODOPSN"/>
</dbReference>
<evidence type="ECO:0000259" key="13">
    <source>
        <dbReference type="PROSITE" id="PS50262"/>
    </source>
</evidence>
<dbReference type="Gene3D" id="1.20.1070.10">
    <property type="entry name" value="Rhodopsin 7-helix transmembrane proteins"/>
    <property type="match status" value="1"/>
</dbReference>
<comment type="similarity">
    <text evidence="11">Belongs to the G-protein coupled receptor 1 family.</text>
</comment>
<dbReference type="PANTHER" id="PTHR24249">
    <property type="entry name" value="HISTAMINE RECEPTOR-RELATED G-PROTEIN COUPLED RECEPTOR"/>
    <property type="match status" value="1"/>
</dbReference>
<dbReference type="InterPro" id="IPR017452">
    <property type="entry name" value="GPCR_Rhodpsn_7TM"/>
</dbReference>
<dbReference type="PROSITE" id="PS50262">
    <property type="entry name" value="G_PROTEIN_RECEP_F1_2"/>
    <property type="match status" value="1"/>
</dbReference>
<gene>
    <name evidence="15" type="primary">LOC105901104</name>
</gene>
<reference evidence="15" key="1">
    <citation type="submission" date="2025-08" db="UniProtKB">
        <authorList>
            <consortium name="RefSeq"/>
        </authorList>
    </citation>
    <scope>IDENTIFICATION</scope>
</reference>
<proteinExistence type="inferred from homology"/>
<keyword evidence="9" id="KW-0325">Glycoprotein</keyword>
<dbReference type="RefSeq" id="XP_012683954.2">
    <property type="nucleotide sequence ID" value="XM_012828500.2"/>
</dbReference>
<comment type="subcellular location">
    <subcellularLocation>
        <location evidence="1">Cell membrane</location>
        <topology evidence="1">Multi-pass membrane protein</topology>
    </subcellularLocation>
</comment>
<keyword evidence="8 11" id="KW-0675">Receptor</keyword>
<sequence length="325" mass="37000">MNISVPQGVQFCYEELNGSCTRITYPLSIRIPLYLFFTSTVIVIVGGNILVMITILNFEQLQTPTNYLVFSMSVADLLLGMVVMPPNMIESLEKCWYFGDFLCKFHASVDITLCNASVLHLTCISIDRFCAVTKPLQYQNKMTTCVVLTMISVSWIFSAIFGFAVIFSPSDSDPSAESVDVDCIGGCSGLHEKEIGVSYFFVFYFIPLTIMSTIYLKIFVIAIKQANTIHEINKQVRLDKNNLTKMDFKATKTLGIIIGVFLCCWTPFFICNIIDPIIGHSIPALLYEILMWVAYLNSMFNPIIYAFFHTWFRKRFQILLKKCFK</sequence>
<feature type="transmembrane region" description="Helical" evidence="12">
    <location>
        <begin position="199"/>
        <end position="223"/>
    </location>
</feature>
<dbReference type="InterPro" id="IPR050569">
    <property type="entry name" value="TAAR"/>
</dbReference>
<keyword evidence="4 12" id="KW-1133">Transmembrane helix</keyword>
<feature type="transmembrane region" description="Helical" evidence="12">
    <location>
        <begin position="289"/>
        <end position="312"/>
    </location>
</feature>
<accession>A0A6P3VXL4</accession>
<keyword evidence="2" id="KW-1003">Cell membrane</keyword>
<dbReference type="FunFam" id="1.20.1070.10:FF:000030">
    <property type="entry name" value="trace amine-associated receptor 1"/>
    <property type="match status" value="1"/>
</dbReference>
<protein>
    <submittedName>
        <fullName evidence="15">Trace amine-associated receptor 1-like</fullName>
    </submittedName>
</protein>
<name>A0A6P3VXL4_CLUHA</name>
<evidence type="ECO:0000256" key="7">
    <source>
        <dbReference type="ARBA" id="ARBA00023157"/>
    </source>
</evidence>
<dbReference type="SUPFAM" id="SSF81321">
    <property type="entry name" value="Family A G protein-coupled receptor-like"/>
    <property type="match status" value="1"/>
</dbReference>
<feature type="transmembrane region" description="Helical" evidence="12">
    <location>
        <begin position="254"/>
        <end position="277"/>
    </location>
</feature>
<evidence type="ECO:0000256" key="5">
    <source>
        <dbReference type="ARBA" id="ARBA00023040"/>
    </source>
</evidence>
<dbReference type="AlphaFoldDB" id="A0A6P3VXL4"/>
<dbReference type="InterPro" id="IPR000276">
    <property type="entry name" value="GPCR_Rhodpsn"/>
</dbReference>
<evidence type="ECO:0000256" key="4">
    <source>
        <dbReference type="ARBA" id="ARBA00022989"/>
    </source>
</evidence>
<keyword evidence="14" id="KW-1185">Reference proteome</keyword>
<keyword evidence="6 12" id="KW-0472">Membrane</keyword>
<dbReference type="SMART" id="SM01381">
    <property type="entry name" value="7TM_GPCR_Srsx"/>
    <property type="match status" value="1"/>
</dbReference>
<feature type="domain" description="G-protein coupled receptors family 1 profile" evidence="13">
    <location>
        <begin position="47"/>
        <end position="305"/>
    </location>
</feature>
<dbReference type="GeneID" id="105901104"/>
<dbReference type="GO" id="GO:0005886">
    <property type="term" value="C:plasma membrane"/>
    <property type="evidence" value="ECO:0007669"/>
    <property type="project" value="UniProtKB-SubCell"/>
</dbReference>
<evidence type="ECO:0000256" key="3">
    <source>
        <dbReference type="ARBA" id="ARBA00022692"/>
    </source>
</evidence>
<feature type="transmembrane region" description="Helical" evidence="12">
    <location>
        <begin position="31"/>
        <end position="55"/>
    </location>
</feature>
<organism evidence="14 15">
    <name type="scientific">Clupea harengus</name>
    <name type="common">Atlantic herring</name>
    <dbReference type="NCBI Taxonomy" id="7950"/>
    <lineage>
        <taxon>Eukaryota</taxon>
        <taxon>Metazoa</taxon>
        <taxon>Chordata</taxon>
        <taxon>Craniata</taxon>
        <taxon>Vertebrata</taxon>
        <taxon>Euteleostomi</taxon>
        <taxon>Actinopterygii</taxon>
        <taxon>Neopterygii</taxon>
        <taxon>Teleostei</taxon>
        <taxon>Clupei</taxon>
        <taxon>Clupeiformes</taxon>
        <taxon>Clupeoidei</taxon>
        <taxon>Clupeidae</taxon>
        <taxon>Clupea</taxon>
    </lineage>
</organism>
<dbReference type="PROSITE" id="PS00237">
    <property type="entry name" value="G_PROTEIN_RECEP_F1_1"/>
    <property type="match status" value="1"/>
</dbReference>
<evidence type="ECO:0000256" key="9">
    <source>
        <dbReference type="ARBA" id="ARBA00023180"/>
    </source>
</evidence>
<keyword evidence="5 11" id="KW-0297">G-protein coupled receptor</keyword>
<dbReference type="GO" id="GO:0001594">
    <property type="term" value="F:trace-amine receptor activity"/>
    <property type="evidence" value="ECO:0007669"/>
    <property type="project" value="InterPro"/>
</dbReference>
<evidence type="ECO:0000313" key="15">
    <source>
        <dbReference type="RefSeq" id="XP_012683954.2"/>
    </source>
</evidence>
<evidence type="ECO:0000256" key="10">
    <source>
        <dbReference type="ARBA" id="ARBA00023224"/>
    </source>
</evidence>
<evidence type="ECO:0000256" key="8">
    <source>
        <dbReference type="ARBA" id="ARBA00023170"/>
    </source>
</evidence>
<dbReference type="Pfam" id="PF00001">
    <property type="entry name" value="7tm_1"/>
    <property type="match status" value="1"/>
</dbReference>
<feature type="transmembrane region" description="Helical" evidence="12">
    <location>
        <begin position="144"/>
        <end position="167"/>
    </location>
</feature>
<dbReference type="PANTHER" id="PTHR24249:SF417">
    <property type="entry name" value="TRACE AMINE-ASSOCIATED RECEPTOR 11"/>
    <property type="match status" value="1"/>
</dbReference>
<dbReference type="KEGG" id="char:105901104"/>
<feature type="transmembrane region" description="Helical" evidence="12">
    <location>
        <begin position="67"/>
        <end position="84"/>
    </location>
</feature>
<keyword evidence="10 11" id="KW-0807">Transducer</keyword>